<dbReference type="Proteomes" id="UP000001072">
    <property type="component" value="Unassembled WGS sequence"/>
</dbReference>
<reference evidence="2" key="1">
    <citation type="journal article" date="2011" name="Proc. Natl. Acad. Sci. U.S.A.">
        <title>Obligate biotrophy features unraveled by the genomic analysis of rust fungi.</title>
        <authorList>
            <person name="Duplessis S."/>
            <person name="Cuomo C.A."/>
            <person name="Lin Y.-C."/>
            <person name="Aerts A."/>
            <person name="Tisserant E."/>
            <person name="Veneault-Fourrey C."/>
            <person name="Joly D.L."/>
            <person name="Hacquard S."/>
            <person name="Amselem J."/>
            <person name="Cantarel B.L."/>
            <person name="Chiu R."/>
            <person name="Coutinho P.M."/>
            <person name="Feau N."/>
            <person name="Field M."/>
            <person name="Frey P."/>
            <person name="Gelhaye E."/>
            <person name="Goldberg J."/>
            <person name="Grabherr M.G."/>
            <person name="Kodira C.D."/>
            <person name="Kohler A."/>
            <person name="Kuees U."/>
            <person name="Lindquist E.A."/>
            <person name="Lucas S.M."/>
            <person name="Mago R."/>
            <person name="Mauceli E."/>
            <person name="Morin E."/>
            <person name="Murat C."/>
            <person name="Pangilinan J.L."/>
            <person name="Park R."/>
            <person name="Pearson M."/>
            <person name="Quesneville H."/>
            <person name="Rouhier N."/>
            <person name="Sakthikumar S."/>
            <person name="Salamov A.A."/>
            <person name="Schmutz J."/>
            <person name="Selles B."/>
            <person name="Shapiro H."/>
            <person name="Tanguay P."/>
            <person name="Tuskan G.A."/>
            <person name="Henrissat B."/>
            <person name="Van de Peer Y."/>
            <person name="Rouze P."/>
            <person name="Ellis J.G."/>
            <person name="Dodds P.N."/>
            <person name="Schein J.E."/>
            <person name="Zhong S."/>
            <person name="Hamelin R.C."/>
            <person name="Grigoriev I.V."/>
            <person name="Szabo L.J."/>
            <person name="Martin F."/>
        </authorList>
    </citation>
    <scope>NUCLEOTIDE SEQUENCE [LARGE SCALE GENOMIC DNA]</scope>
    <source>
        <strain evidence="2">98AG31 / pathotype 3-4-7</strain>
    </source>
</reference>
<dbReference type="AlphaFoldDB" id="F4RVR7"/>
<dbReference type="InParanoid" id="F4RVR7"/>
<gene>
    <name evidence="1" type="ORF">MELLADRAFT_56873</name>
</gene>
<evidence type="ECO:0000313" key="2">
    <source>
        <dbReference type="Proteomes" id="UP000001072"/>
    </source>
</evidence>
<dbReference type="GeneID" id="18929068"/>
<keyword evidence="2" id="KW-1185">Reference proteome</keyword>
<name>F4RVR7_MELLP</name>
<proteinExistence type="predicted"/>
<dbReference type="VEuPathDB" id="FungiDB:MELLADRAFT_56873"/>
<sequence length="103" mass="10923">MVDIPSSLSPPLLQPFPPISIPSSNSSLLPAQSLADLLDFSTSSSPIDRTHTFINLNQFAPSNPASSKPTSDKSSSGTLFVVSQDNFTLLLLHSSTPILNLKS</sequence>
<dbReference type="EMBL" id="GL883124">
    <property type="protein sequence ID" value="EGG03539.1"/>
    <property type="molecule type" value="Genomic_DNA"/>
</dbReference>
<dbReference type="HOGENOM" id="CLU_2264327_0_0_1"/>
<dbReference type="RefSeq" id="XP_007413333.1">
    <property type="nucleotide sequence ID" value="XM_007413271.1"/>
</dbReference>
<protein>
    <submittedName>
        <fullName evidence="1">Uncharacterized protein</fullName>
    </submittedName>
</protein>
<accession>F4RVR7</accession>
<evidence type="ECO:0000313" key="1">
    <source>
        <dbReference type="EMBL" id="EGG03539.1"/>
    </source>
</evidence>
<dbReference type="KEGG" id="mlr:MELLADRAFT_56873"/>
<organism evidence="2">
    <name type="scientific">Melampsora larici-populina (strain 98AG31 / pathotype 3-4-7)</name>
    <name type="common">Poplar leaf rust fungus</name>
    <dbReference type="NCBI Taxonomy" id="747676"/>
    <lineage>
        <taxon>Eukaryota</taxon>
        <taxon>Fungi</taxon>
        <taxon>Dikarya</taxon>
        <taxon>Basidiomycota</taxon>
        <taxon>Pucciniomycotina</taxon>
        <taxon>Pucciniomycetes</taxon>
        <taxon>Pucciniales</taxon>
        <taxon>Melampsoraceae</taxon>
        <taxon>Melampsora</taxon>
    </lineage>
</organism>